<keyword evidence="3" id="KW-0732">Signal</keyword>
<keyword evidence="2" id="KW-0934">Plastid</keyword>
<name>A0A7S2IJB9_9STRA</name>
<evidence type="ECO:0000256" key="3">
    <source>
        <dbReference type="SAM" id="SignalP"/>
    </source>
</evidence>
<proteinExistence type="predicted"/>
<dbReference type="GO" id="GO:0009536">
    <property type="term" value="C:plastid"/>
    <property type="evidence" value="ECO:0007669"/>
    <property type="project" value="UniProtKB-SubCell"/>
</dbReference>
<protein>
    <recommendedName>
        <fullName evidence="4">Plastid lipid-associated protein/fibrillin conserved domain-containing protein</fullName>
    </recommendedName>
</protein>
<evidence type="ECO:0000256" key="2">
    <source>
        <dbReference type="ARBA" id="ARBA00022640"/>
    </source>
</evidence>
<evidence type="ECO:0000256" key="1">
    <source>
        <dbReference type="ARBA" id="ARBA00004474"/>
    </source>
</evidence>
<dbReference type="Pfam" id="PF04755">
    <property type="entry name" value="PAP_fibrillin"/>
    <property type="match status" value="1"/>
</dbReference>
<sequence>MAWKLPFFLLLITCAPAVGFLPPTSRCNYSHSIFSRKKSYDLAPLELFRSDTNTAEETATLKDTIRQLARGTSNGIDASKSVRDEIATLSKQLVKMNPTKSPALSEKLDGSWALVYTTNPGSSAGKLGPFTGDVEQAIRITGENPEYVNYVRLGGGLVEGMLSASWDVLSKKEWLVKFETLQFRILGIKILEKDLKAEGTWKMEYLDDDFRILYAEGGNSENIYILSK</sequence>
<gene>
    <name evidence="5" type="ORF">HTAM1171_LOCUS12712</name>
</gene>
<dbReference type="AlphaFoldDB" id="A0A7S2IJB9"/>
<dbReference type="InterPro" id="IPR039633">
    <property type="entry name" value="PAP"/>
</dbReference>
<dbReference type="PANTHER" id="PTHR31906">
    <property type="entry name" value="PLASTID-LIPID-ASSOCIATED PROTEIN 4, CHLOROPLASTIC-RELATED"/>
    <property type="match status" value="1"/>
</dbReference>
<organism evidence="5">
    <name type="scientific">Helicotheca tamesis</name>
    <dbReference type="NCBI Taxonomy" id="374047"/>
    <lineage>
        <taxon>Eukaryota</taxon>
        <taxon>Sar</taxon>
        <taxon>Stramenopiles</taxon>
        <taxon>Ochrophyta</taxon>
        <taxon>Bacillariophyta</taxon>
        <taxon>Mediophyceae</taxon>
        <taxon>Lithodesmiophycidae</taxon>
        <taxon>Lithodesmiales</taxon>
        <taxon>Lithodesmiaceae</taxon>
        <taxon>Helicotheca</taxon>
    </lineage>
</organism>
<dbReference type="EMBL" id="HBGV01020369">
    <property type="protein sequence ID" value="CAD9520914.1"/>
    <property type="molecule type" value="Transcribed_RNA"/>
</dbReference>
<evidence type="ECO:0000313" key="5">
    <source>
        <dbReference type="EMBL" id="CAD9520914.1"/>
    </source>
</evidence>
<evidence type="ECO:0000259" key="4">
    <source>
        <dbReference type="Pfam" id="PF04755"/>
    </source>
</evidence>
<dbReference type="InterPro" id="IPR006843">
    <property type="entry name" value="PAP/fibrillin_dom"/>
</dbReference>
<comment type="subcellular location">
    <subcellularLocation>
        <location evidence="1">Plastid</location>
    </subcellularLocation>
</comment>
<feature type="chain" id="PRO_5030733158" description="Plastid lipid-associated protein/fibrillin conserved domain-containing protein" evidence="3">
    <location>
        <begin position="20"/>
        <end position="228"/>
    </location>
</feature>
<feature type="domain" description="Plastid lipid-associated protein/fibrillin conserved" evidence="4">
    <location>
        <begin position="60"/>
        <end position="183"/>
    </location>
</feature>
<accession>A0A7S2IJB9</accession>
<reference evidence="5" key="1">
    <citation type="submission" date="2021-01" db="EMBL/GenBank/DDBJ databases">
        <authorList>
            <person name="Corre E."/>
            <person name="Pelletier E."/>
            <person name="Niang G."/>
            <person name="Scheremetjew M."/>
            <person name="Finn R."/>
            <person name="Kale V."/>
            <person name="Holt S."/>
            <person name="Cochrane G."/>
            <person name="Meng A."/>
            <person name="Brown T."/>
            <person name="Cohen L."/>
        </authorList>
    </citation>
    <scope>NUCLEOTIDE SEQUENCE</scope>
    <source>
        <strain evidence="5">CCMP826</strain>
    </source>
</reference>
<feature type="signal peptide" evidence="3">
    <location>
        <begin position="1"/>
        <end position="19"/>
    </location>
</feature>